<dbReference type="EMBL" id="FWFS01000004">
    <property type="protein sequence ID" value="SLN34739.1"/>
    <property type="molecule type" value="Genomic_DNA"/>
</dbReference>
<protein>
    <submittedName>
        <fullName evidence="1">Uncharacterized protein</fullName>
    </submittedName>
</protein>
<dbReference type="Proteomes" id="UP000193862">
    <property type="component" value="Unassembled WGS sequence"/>
</dbReference>
<evidence type="ECO:0000313" key="2">
    <source>
        <dbReference type="Proteomes" id="UP000193862"/>
    </source>
</evidence>
<reference evidence="1 2" key="1">
    <citation type="submission" date="2017-03" db="EMBL/GenBank/DDBJ databases">
        <authorList>
            <person name="Afonso C.L."/>
            <person name="Miller P.J."/>
            <person name="Scott M.A."/>
            <person name="Spackman E."/>
            <person name="Goraichik I."/>
            <person name="Dimitrov K.M."/>
            <person name="Suarez D.L."/>
            <person name="Swayne D.E."/>
        </authorList>
    </citation>
    <scope>NUCLEOTIDE SEQUENCE [LARGE SCALE GENOMIC DNA]</scope>
    <source>
        <strain evidence="1 2">CECT 8620</strain>
    </source>
</reference>
<name>A0A1Y5S8S6_9RHOB</name>
<accession>A0A1Y5S8S6</accession>
<keyword evidence="2" id="KW-1185">Reference proteome</keyword>
<gene>
    <name evidence="1" type="ORF">AQS8620_01162</name>
</gene>
<organism evidence="1 2">
    <name type="scientific">Aquimixticola soesokkakensis</name>
    <dbReference type="NCBI Taxonomy" id="1519096"/>
    <lineage>
        <taxon>Bacteria</taxon>
        <taxon>Pseudomonadati</taxon>
        <taxon>Pseudomonadota</taxon>
        <taxon>Alphaproteobacteria</taxon>
        <taxon>Rhodobacterales</taxon>
        <taxon>Paracoccaceae</taxon>
        <taxon>Aquimixticola</taxon>
    </lineage>
</organism>
<proteinExistence type="predicted"/>
<sequence length="96" mass="10221">MHMIGSLRDAKHLTHARRRAWPQNMGHESERITVTHSANMSDAQGADVLESIAHDRVAGAVSLSGDQKVALVDGVMAQLLAGVREIGGAGKVEQGR</sequence>
<evidence type="ECO:0000313" key="1">
    <source>
        <dbReference type="EMBL" id="SLN34739.1"/>
    </source>
</evidence>
<dbReference type="AlphaFoldDB" id="A0A1Y5S8S6"/>